<dbReference type="AlphaFoldDB" id="A0AAE4NNB5"/>
<sequence>MRTPLVQIAAVSEEQTKNTWDALKEMMDTDQLYDDYPGLELMGGFINLPRGQIKPISASASSVKGARAVFSVMDQTEVWTAGNGGKRLASTMRSNAAKLGGSTLETPNAFIPGENSVAESSAAYWSSIVNGDAKDDSLLFDHREAPADTDMSDYKSLIEGLRIAYGDASADPRGCVIHDPPCPPGWVDLERIKSTVWDPSTDPQVARSDFLNQVTHASDSYLSQVDVRAVVDDSKQLQPGDTIVLGFDGSGGRVRGNPDATALVAARPSDKHICEIKIWEKKPDDPQDWQPNLLDVQATLDDCFRKYRVVGFYADPSGWQSQVAEWEARYRKYLRVRASRNSPIAAWPRSKTSSVSEWVENFRQAIVLEEVSVGPAPHLIRHLLNARRRATRSGYLLYKAYPDSPDKIDGTYAAMLAFRAMTEAVSMGYTKNRNRTDKRKIGVL</sequence>
<dbReference type="Gene3D" id="3.30.420.240">
    <property type="match status" value="1"/>
</dbReference>
<accession>A0AAE4NNB5</accession>
<proteinExistence type="predicted"/>
<dbReference type="RefSeq" id="WP_316993803.1">
    <property type="nucleotide sequence ID" value="NZ_JAVBIB010000019.1"/>
</dbReference>
<name>A0AAE4NNB5_9CORY</name>
<protein>
    <submittedName>
        <fullName evidence="1">Uncharacterized protein</fullName>
    </submittedName>
</protein>
<dbReference type="EMBL" id="JAVBIB010000019">
    <property type="protein sequence ID" value="MDV2420212.1"/>
    <property type="molecule type" value="Genomic_DNA"/>
</dbReference>
<organism evidence="1 2">
    <name type="scientific">Corynebacterium tuberculostearicum</name>
    <dbReference type="NCBI Taxonomy" id="38304"/>
    <lineage>
        <taxon>Bacteria</taxon>
        <taxon>Bacillati</taxon>
        <taxon>Actinomycetota</taxon>
        <taxon>Actinomycetes</taxon>
        <taxon>Mycobacteriales</taxon>
        <taxon>Corynebacteriaceae</taxon>
        <taxon>Corynebacterium</taxon>
    </lineage>
</organism>
<dbReference type="Proteomes" id="UP001185706">
    <property type="component" value="Unassembled WGS sequence"/>
</dbReference>
<comment type="caution">
    <text evidence="1">The sequence shown here is derived from an EMBL/GenBank/DDBJ whole genome shotgun (WGS) entry which is preliminary data.</text>
</comment>
<reference evidence="1" key="1">
    <citation type="submission" date="2023-08" db="EMBL/GenBank/DDBJ databases">
        <title>Genomic characterization of the C. tuberculostearicum species complex, a ubiquitous member of the human skin microbiome.</title>
        <authorList>
            <person name="Ahmed N."/>
            <person name="Deming C."/>
            <person name="Conlan S."/>
            <person name="Segre J."/>
        </authorList>
    </citation>
    <scope>NUCLEOTIDE SEQUENCE</scope>
    <source>
        <strain evidence="1">CTNIH22</strain>
    </source>
</reference>
<evidence type="ECO:0000313" key="2">
    <source>
        <dbReference type="Proteomes" id="UP001185706"/>
    </source>
</evidence>
<gene>
    <name evidence="1" type="ORF">RAE03_10600</name>
</gene>
<evidence type="ECO:0000313" key="1">
    <source>
        <dbReference type="EMBL" id="MDV2420212.1"/>
    </source>
</evidence>